<dbReference type="Proteomes" id="UP000190837">
    <property type="component" value="Unassembled WGS sequence"/>
</dbReference>
<evidence type="ECO:0000256" key="13">
    <source>
        <dbReference type="ARBA" id="ARBA00023295"/>
    </source>
</evidence>
<dbReference type="PROSITE" id="PS51066">
    <property type="entry name" value="ZF_FPG_2"/>
    <property type="match status" value="1"/>
</dbReference>
<sequence length="272" mass="29967">MPELPEVETTRRGIAPHLENRRIHSISAHVAKLRQPLDTAELNRISGHTLTRIERRGKHLILHSDQPELALHIHLGMSGALRITPASSPHKKHDHVAITLDNGDELRLHDPRRFGHVALIDPTRPPASLANLGDEPLDDSFNGARLYAQTRGKKSAIKTHIMNQRYLTGVGNIYATEALFASAIHPARAATTLTRADCDRLAEAIKTVLQAAITQGGTTLRDFTQPDGTHGYFAQTLNAYGRSGEPCPRCQRPLQNMTIGGRSTVYCAHCQH</sequence>
<dbReference type="GO" id="GO:0006284">
    <property type="term" value="P:base-excision repair"/>
    <property type="evidence" value="ECO:0007669"/>
    <property type="project" value="InterPro"/>
</dbReference>
<dbReference type="EC" id="3.2.2.23" evidence="15"/>
<dbReference type="GO" id="GO:0034039">
    <property type="term" value="F:8-oxo-7,8-dihydroguanine DNA N-glycosylase activity"/>
    <property type="evidence" value="ECO:0007669"/>
    <property type="project" value="TreeGrafter"/>
</dbReference>
<dbReference type="GO" id="GO:0003684">
    <property type="term" value="F:damaged DNA binding"/>
    <property type="evidence" value="ECO:0007669"/>
    <property type="project" value="InterPro"/>
</dbReference>
<feature type="active site" description="Proton donor; for delta-elimination activity" evidence="15">
    <location>
        <position position="262"/>
    </location>
</feature>
<feature type="active site" description="Proton donor; for beta-elimination activity" evidence="15">
    <location>
        <position position="58"/>
    </location>
</feature>
<keyword evidence="11 15" id="KW-0456">Lyase</keyword>
<dbReference type="EMBL" id="FKLO01000050">
    <property type="protein sequence ID" value="SAY95814.1"/>
    <property type="molecule type" value="Genomic_DNA"/>
</dbReference>
<evidence type="ECO:0000256" key="7">
    <source>
        <dbReference type="ARBA" id="ARBA00022801"/>
    </source>
</evidence>
<comment type="function">
    <text evidence="15">Involved in base excision repair of DNA damaged by oxidation or by mutagenic agents. Acts as DNA glycosylase that recognizes and removes damaged bases. Has a preference for oxidized purines, such as 7,8-dihydro-8-oxoguanine (8-oxoG). Has AP (apurinic/apyrimidinic) lyase activity and introduces nicks in the DNA strand. Cleaves the DNA backbone by beta-delta elimination to generate a single-strand break at the site of the removed base with both 3'- and 5'-phosphates.</text>
</comment>
<evidence type="ECO:0000256" key="4">
    <source>
        <dbReference type="ARBA" id="ARBA00022723"/>
    </source>
</evidence>
<evidence type="ECO:0000259" key="16">
    <source>
        <dbReference type="PROSITE" id="PS51066"/>
    </source>
</evidence>
<dbReference type="InterPro" id="IPR012319">
    <property type="entry name" value="FPG_cat"/>
</dbReference>
<keyword evidence="12 15" id="KW-0511">Multifunctional enzyme</keyword>
<keyword evidence="7 15" id="KW-0378">Hydrolase</keyword>
<feature type="domain" description="Formamidopyrimidine-DNA glycosylase catalytic" evidence="17">
    <location>
        <begin position="2"/>
        <end position="115"/>
    </location>
</feature>
<gene>
    <name evidence="15" type="primary">mutM</name>
    <name evidence="15" type="synonym">fpg</name>
    <name evidence="18" type="ORF">CHUV0807_1476</name>
</gene>
<evidence type="ECO:0000256" key="14">
    <source>
        <dbReference type="ARBA" id="ARBA00044632"/>
    </source>
</evidence>
<evidence type="ECO:0000259" key="17">
    <source>
        <dbReference type="PROSITE" id="PS51068"/>
    </source>
</evidence>
<dbReference type="SUPFAM" id="SSF57716">
    <property type="entry name" value="Glucocorticoid receptor-like (DNA-binding domain)"/>
    <property type="match status" value="1"/>
</dbReference>
<keyword evidence="9 15" id="KW-0238">DNA-binding</keyword>
<dbReference type="InterPro" id="IPR010663">
    <property type="entry name" value="Znf_FPG/IleRS"/>
</dbReference>
<dbReference type="PANTHER" id="PTHR22993:SF9">
    <property type="entry name" value="FORMAMIDOPYRIMIDINE-DNA GLYCOSYLASE"/>
    <property type="match status" value="1"/>
</dbReference>
<keyword evidence="4 15" id="KW-0479">Metal-binding</keyword>
<dbReference type="PANTHER" id="PTHR22993">
    <property type="entry name" value="FORMAMIDOPYRIMIDINE-DNA GLYCOSYLASE"/>
    <property type="match status" value="1"/>
</dbReference>
<dbReference type="InterPro" id="IPR000214">
    <property type="entry name" value="Znf_DNA_glyclase/AP_lyase"/>
</dbReference>
<dbReference type="InterPro" id="IPR035937">
    <property type="entry name" value="FPG_N"/>
</dbReference>
<feature type="binding site" evidence="15">
    <location>
        <position position="153"/>
    </location>
    <ligand>
        <name>DNA</name>
        <dbReference type="ChEBI" id="CHEBI:16991"/>
    </ligand>
</feature>
<dbReference type="SUPFAM" id="SSF81624">
    <property type="entry name" value="N-terminal domain of MutM-like DNA repair proteins"/>
    <property type="match status" value="1"/>
</dbReference>
<dbReference type="FunFam" id="1.10.8.50:FF:000003">
    <property type="entry name" value="Formamidopyrimidine-DNA glycosylase"/>
    <property type="match status" value="1"/>
</dbReference>
<dbReference type="InterPro" id="IPR015886">
    <property type="entry name" value="H2TH_FPG"/>
</dbReference>
<keyword evidence="10 15" id="KW-0234">DNA repair</keyword>
<comment type="catalytic activity">
    <reaction evidence="14 15">
        <text>2'-deoxyribonucleotide-(2'-deoxyribose 5'-phosphate)-2'-deoxyribonucleotide-DNA = a 3'-end 2'-deoxyribonucleotide-(2,3-dehydro-2,3-deoxyribose 5'-phosphate)-DNA + a 5'-end 5'-phospho-2'-deoxyribonucleoside-DNA + H(+)</text>
        <dbReference type="Rhea" id="RHEA:66592"/>
        <dbReference type="Rhea" id="RHEA-COMP:13180"/>
        <dbReference type="Rhea" id="RHEA-COMP:16897"/>
        <dbReference type="Rhea" id="RHEA-COMP:17067"/>
        <dbReference type="ChEBI" id="CHEBI:15378"/>
        <dbReference type="ChEBI" id="CHEBI:136412"/>
        <dbReference type="ChEBI" id="CHEBI:157695"/>
        <dbReference type="ChEBI" id="CHEBI:167181"/>
        <dbReference type="EC" id="4.2.99.18"/>
    </reaction>
</comment>
<keyword evidence="8 15" id="KW-0862">Zinc</keyword>
<evidence type="ECO:0000256" key="10">
    <source>
        <dbReference type="ARBA" id="ARBA00023204"/>
    </source>
</evidence>
<keyword evidence="13 15" id="KW-0326">Glycosidase</keyword>
<evidence type="ECO:0000256" key="9">
    <source>
        <dbReference type="ARBA" id="ARBA00023125"/>
    </source>
</evidence>
<organism evidence="18 19">
    <name type="scientific">Cardiobacterium hominis</name>
    <dbReference type="NCBI Taxonomy" id="2718"/>
    <lineage>
        <taxon>Bacteria</taxon>
        <taxon>Pseudomonadati</taxon>
        <taxon>Pseudomonadota</taxon>
        <taxon>Gammaproteobacteria</taxon>
        <taxon>Cardiobacteriales</taxon>
        <taxon>Cardiobacteriaceae</taxon>
        <taxon>Cardiobacterium</taxon>
    </lineage>
</organism>
<dbReference type="Gene3D" id="1.10.8.50">
    <property type="match status" value="1"/>
</dbReference>
<dbReference type="Pfam" id="PF06827">
    <property type="entry name" value="zf-FPG_IleRS"/>
    <property type="match status" value="1"/>
</dbReference>
<evidence type="ECO:0000256" key="6">
    <source>
        <dbReference type="ARBA" id="ARBA00022771"/>
    </source>
</evidence>
<dbReference type="CDD" id="cd08966">
    <property type="entry name" value="EcFpg-like_N"/>
    <property type="match status" value="1"/>
</dbReference>
<dbReference type="SMART" id="SM00898">
    <property type="entry name" value="Fapy_DNA_glyco"/>
    <property type="match status" value="1"/>
</dbReference>
<evidence type="ECO:0000256" key="12">
    <source>
        <dbReference type="ARBA" id="ARBA00023268"/>
    </source>
</evidence>
<evidence type="ECO:0000256" key="8">
    <source>
        <dbReference type="ARBA" id="ARBA00022833"/>
    </source>
</evidence>
<keyword evidence="5 15" id="KW-0227">DNA damage</keyword>
<name>A0A1C3HP25_9GAMM</name>
<protein>
    <recommendedName>
        <fullName evidence="15">Formamidopyrimidine-DNA glycosylase</fullName>
        <shortName evidence="15">Fapy-DNA glycosylase</shortName>
        <ecNumber evidence="15">3.2.2.23</ecNumber>
    </recommendedName>
    <alternativeName>
        <fullName evidence="15">DNA-(apurinic or apyrimidinic site) lyase MutM</fullName>
        <shortName evidence="15">AP lyase MutM</shortName>
        <ecNumber evidence="15">4.2.99.18</ecNumber>
    </alternativeName>
</protein>
<proteinExistence type="inferred from homology"/>
<accession>A0A1C3HP25</accession>
<comment type="catalytic activity">
    <reaction evidence="1 15">
        <text>Hydrolysis of DNA containing ring-opened 7-methylguanine residues, releasing 2,6-diamino-4-hydroxy-5-(N-methyl)formamidopyrimidine.</text>
        <dbReference type="EC" id="3.2.2.23"/>
    </reaction>
</comment>
<dbReference type="SUPFAM" id="SSF46946">
    <property type="entry name" value="S13-like H2TH domain"/>
    <property type="match status" value="1"/>
</dbReference>
<evidence type="ECO:0000256" key="15">
    <source>
        <dbReference type="HAMAP-Rule" id="MF_00103"/>
    </source>
</evidence>
<comment type="cofactor">
    <cofactor evidence="15">
        <name>Zn(2+)</name>
        <dbReference type="ChEBI" id="CHEBI:29105"/>
    </cofactor>
    <text evidence="15">Binds 1 zinc ion per subunit.</text>
</comment>
<evidence type="ECO:0000256" key="1">
    <source>
        <dbReference type="ARBA" id="ARBA00001668"/>
    </source>
</evidence>
<evidence type="ECO:0000256" key="5">
    <source>
        <dbReference type="ARBA" id="ARBA00022763"/>
    </source>
</evidence>
<dbReference type="GO" id="GO:0140078">
    <property type="term" value="F:class I DNA-(apurinic or apyrimidinic site) endonuclease activity"/>
    <property type="evidence" value="ECO:0007669"/>
    <property type="project" value="UniProtKB-EC"/>
</dbReference>
<dbReference type="Gene3D" id="3.20.190.10">
    <property type="entry name" value="MutM-like, N-terminal"/>
    <property type="match status" value="1"/>
</dbReference>
<reference evidence="19" key="1">
    <citation type="submission" date="2016-04" db="EMBL/GenBank/DDBJ databases">
        <authorList>
            <person name="Tagini F."/>
        </authorList>
    </citation>
    <scope>NUCLEOTIDE SEQUENCE [LARGE SCALE GENOMIC DNA]</scope>
    <source>
        <strain evidence="19">CHUV0807</strain>
    </source>
</reference>
<feature type="active site" description="Proton donor" evidence="15">
    <location>
        <position position="3"/>
    </location>
</feature>
<evidence type="ECO:0000313" key="18">
    <source>
        <dbReference type="EMBL" id="SAY95814.1"/>
    </source>
</evidence>
<evidence type="ECO:0000256" key="11">
    <source>
        <dbReference type="ARBA" id="ARBA00023239"/>
    </source>
</evidence>
<keyword evidence="6 15" id="KW-0863">Zinc-finger</keyword>
<dbReference type="RefSeq" id="WP_079540858.1">
    <property type="nucleotide sequence ID" value="NZ_CP171111.1"/>
</dbReference>
<feature type="binding site" evidence="15">
    <location>
        <position position="93"/>
    </location>
    <ligand>
        <name>DNA</name>
        <dbReference type="ChEBI" id="CHEBI:16991"/>
    </ligand>
</feature>
<evidence type="ECO:0000313" key="19">
    <source>
        <dbReference type="Proteomes" id="UP000190837"/>
    </source>
</evidence>
<feature type="domain" description="FPG-type" evidence="16">
    <location>
        <begin position="238"/>
        <end position="272"/>
    </location>
</feature>
<feature type="active site" description="Schiff-base intermediate with DNA" evidence="15">
    <location>
        <position position="2"/>
    </location>
</feature>
<dbReference type="GO" id="GO:0008270">
    <property type="term" value="F:zinc ion binding"/>
    <property type="evidence" value="ECO:0007669"/>
    <property type="project" value="UniProtKB-UniRule"/>
</dbReference>
<dbReference type="PROSITE" id="PS51068">
    <property type="entry name" value="FPG_CAT"/>
    <property type="match status" value="1"/>
</dbReference>
<comment type="similarity">
    <text evidence="2 15">Belongs to the FPG family.</text>
</comment>
<dbReference type="SMART" id="SM01232">
    <property type="entry name" value="H2TH"/>
    <property type="match status" value="1"/>
</dbReference>
<dbReference type="Pfam" id="PF01149">
    <property type="entry name" value="Fapy_DNA_glyco"/>
    <property type="match status" value="1"/>
</dbReference>
<comment type="subunit">
    <text evidence="3 15">Monomer.</text>
</comment>
<dbReference type="NCBIfam" id="TIGR00577">
    <property type="entry name" value="fpg"/>
    <property type="match status" value="1"/>
</dbReference>
<dbReference type="AlphaFoldDB" id="A0A1C3HP25"/>
<dbReference type="InterPro" id="IPR010979">
    <property type="entry name" value="Ribosomal_uS13-like_H2TH"/>
</dbReference>
<dbReference type="HAMAP" id="MF_00103">
    <property type="entry name" value="Fapy_DNA_glycosyl"/>
    <property type="match status" value="1"/>
</dbReference>
<dbReference type="EC" id="4.2.99.18" evidence="15"/>
<dbReference type="Pfam" id="PF06831">
    <property type="entry name" value="H2TH"/>
    <property type="match status" value="1"/>
</dbReference>
<feature type="binding site" evidence="15">
    <location>
        <position position="112"/>
    </location>
    <ligand>
        <name>DNA</name>
        <dbReference type="ChEBI" id="CHEBI:16991"/>
    </ligand>
</feature>
<dbReference type="InterPro" id="IPR020629">
    <property type="entry name" value="FPG_Glyclase"/>
</dbReference>
<evidence type="ECO:0000256" key="3">
    <source>
        <dbReference type="ARBA" id="ARBA00011245"/>
    </source>
</evidence>
<evidence type="ECO:0000256" key="2">
    <source>
        <dbReference type="ARBA" id="ARBA00009409"/>
    </source>
</evidence>
<dbReference type="NCBIfam" id="NF002211">
    <property type="entry name" value="PRK01103.1"/>
    <property type="match status" value="1"/>
</dbReference>